<evidence type="ECO:0000256" key="1">
    <source>
        <dbReference type="SAM" id="SignalP"/>
    </source>
</evidence>
<evidence type="ECO:0000313" key="3">
    <source>
        <dbReference type="Proteomes" id="UP001152876"/>
    </source>
</evidence>
<reference evidence="2" key="1">
    <citation type="submission" date="2013-01" db="EMBL/GenBank/DDBJ databases">
        <title>Genome draft of Hydrogenophaga taeniospiralis 2K1.</title>
        <authorList>
            <person name="Gomila M."/>
            <person name="Lalucat J."/>
        </authorList>
    </citation>
    <scope>NUCLEOTIDE SEQUENCE</scope>
    <source>
        <strain evidence="2">CCUG 15921</strain>
    </source>
</reference>
<protein>
    <recommendedName>
        <fullName evidence="4">Lipoprotein</fullName>
    </recommendedName>
</protein>
<keyword evidence="3" id="KW-1185">Reference proteome</keyword>
<name>A0A9X4NPE4_9BURK</name>
<evidence type="ECO:0000313" key="2">
    <source>
        <dbReference type="EMBL" id="MDG5975205.1"/>
    </source>
</evidence>
<sequence length="186" mass="19552">MNMKFKPRTLAQGVIVGAVLSALVACGGGSDASDNDAVPTGGALSNLWFADSDGYFPLDKLKPNGTFYLGTEADFGLKNPAYNPSTRTHSLWAIDTSASVPAGTSLNYSMKIDAISASADAVAELARNLQLDTTTGLITQTCKGYPECYDNTGATDEDFLITVTAQVVGGSGKLERNFLLRVRGNN</sequence>
<dbReference type="Proteomes" id="UP001152876">
    <property type="component" value="Unassembled WGS sequence"/>
</dbReference>
<organism evidence="2 3">
    <name type="scientific">Hydrogenophaga taeniospiralis CCUG 15921</name>
    <dbReference type="NCBI Taxonomy" id="1281780"/>
    <lineage>
        <taxon>Bacteria</taxon>
        <taxon>Pseudomonadati</taxon>
        <taxon>Pseudomonadota</taxon>
        <taxon>Betaproteobacteria</taxon>
        <taxon>Burkholderiales</taxon>
        <taxon>Comamonadaceae</taxon>
        <taxon>Hydrogenophaga</taxon>
    </lineage>
</organism>
<feature type="chain" id="PRO_5040897878" description="Lipoprotein" evidence="1">
    <location>
        <begin position="33"/>
        <end position="186"/>
    </location>
</feature>
<evidence type="ECO:0008006" key="4">
    <source>
        <dbReference type="Google" id="ProtNLM"/>
    </source>
</evidence>
<gene>
    <name evidence="2" type="ORF">H010_08106</name>
</gene>
<dbReference type="AlphaFoldDB" id="A0A9X4NPE4"/>
<accession>A0A9X4NPE4</accession>
<dbReference type="EMBL" id="AOGK01000005">
    <property type="protein sequence ID" value="MDG5975205.1"/>
    <property type="molecule type" value="Genomic_DNA"/>
</dbReference>
<proteinExistence type="predicted"/>
<comment type="caution">
    <text evidence="2">The sequence shown here is derived from an EMBL/GenBank/DDBJ whole genome shotgun (WGS) entry which is preliminary data.</text>
</comment>
<feature type="signal peptide" evidence="1">
    <location>
        <begin position="1"/>
        <end position="32"/>
    </location>
</feature>
<dbReference type="PROSITE" id="PS51257">
    <property type="entry name" value="PROKAR_LIPOPROTEIN"/>
    <property type="match status" value="1"/>
</dbReference>
<keyword evidence="1" id="KW-0732">Signal</keyword>